<evidence type="ECO:0000313" key="2">
    <source>
        <dbReference type="Proteomes" id="UP000006852"/>
    </source>
</evidence>
<dbReference type="HOGENOM" id="CLU_140900_2_1_12"/>
<dbReference type="KEGG" id="tsu:Tresu_2471"/>
<dbReference type="AlphaFoldDB" id="F2NU01"/>
<sequence>MKDLEELIAKCEKNGKSYDDIDLSDARELTESDFDRGQFKYYKPAKKMISFRIDIDNLSWLQSVGKENCQTRLNEVLRWARMNNCPLK</sequence>
<evidence type="ECO:0000313" key="1">
    <source>
        <dbReference type="EMBL" id="AEB15333.1"/>
    </source>
</evidence>
<protein>
    <recommendedName>
        <fullName evidence="3">Toxin-antitoxin system, antitoxin component, ribbon-helix-helix domain protein</fullName>
    </recommendedName>
</protein>
<dbReference type="RefSeq" id="WP_013702584.1">
    <property type="nucleotide sequence ID" value="NC_015385.1"/>
</dbReference>
<dbReference type="EMBL" id="CP002631">
    <property type="protein sequence ID" value="AEB15333.1"/>
    <property type="molecule type" value="Genomic_DNA"/>
</dbReference>
<dbReference type="GeneID" id="302999586"/>
<organism evidence="1 2">
    <name type="scientific">Treponema succinifaciens (strain ATCC 33096 / DSM 2489 / 6091)</name>
    <dbReference type="NCBI Taxonomy" id="869209"/>
    <lineage>
        <taxon>Bacteria</taxon>
        <taxon>Pseudomonadati</taxon>
        <taxon>Spirochaetota</taxon>
        <taxon>Spirochaetia</taxon>
        <taxon>Spirochaetales</taxon>
        <taxon>Treponemataceae</taxon>
        <taxon>Treponema</taxon>
    </lineage>
</organism>
<dbReference type="Proteomes" id="UP000006852">
    <property type="component" value="Chromosome"/>
</dbReference>
<reference evidence="2" key="2">
    <citation type="submission" date="2011-04" db="EMBL/GenBank/DDBJ databases">
        <title>The complete genome of chromosome of Treponema succinifaciens DSM 2489.</title>
        <authorList>
            <person name="Lucas S."/>
            <person name="Copeland A."/>
            <person name="Lapidus A."/>
            <person name="Bruce D."/>
            <person name="Goodwin L."/>
            <person name="Pitluck S."/>
            <person name="Peters L."/>
            <person name="Kyrpides N."/>
            <person name="Mavromatis K."/>
            <person name="Ivanova N."/>
            <person name="Ovchinnikova G."/>
            <person name="Teshima H."/>
            <person name="Detter J.C."/>
            <person name="Tapia R."/>
            <person name="Han C."/>
            <person name="Land M."/>
            <person name="Hauser L."/>
            <person name="Markowitz V."/>
            <person name="Cheng J.-F."/>
            <person name="Hugenholtz P."/>
            <person name="Woyke T."/>
            <person name="Wu D."/>
            <person name="Gronow S."/>
            <person name="Wellnitz S."/>
            <person name="Brambilla E."/>
            <person name="Klenk H.-P."/>
            <person name="Eisen J.A."/>
        </authorList>
    </citation>
    <scope>NUCLEOTIDE SEQUENCE [LARGE SCALE GENOMIC DNA]</scope>
    <source>
        <strain evidence="2">ATCC 33096 / DSM 2489 / 6091</strain>
    </source>
</reference>
<dbReference type="Pfam" id="PF14384">
    <property type="entry name" value="BrnA_antitoxin"/>
    <property type="match status" value="1"/>
</dbReference>
<proteinExistence type="predicted"/>
<keyword evidence="2" id="KW-1185">Reference proteome</keyword>
<dbReference type="STRING" id="869209.Tresu_2471"/>
<reference evidence="1 2" key="1">
    <citation type="journal article" date="2011" name="Stand. Genomic Sci.">
        <title>Complete genome sequence of Treponema succinifaciens type strain (6091).</title>
        <authorList>
            <person name="Han C."/>
            <person name="Gronow S."/>
            <person name="Teshima H."/>
            <person name="Lapidus A."/>
            <person name="Nolan M."/>
            <person name="Lucas S."/>
            <person name="Hammon N."/>
            <person name="Deshpande S."/>
            <person name="Cheng J.F."/>
            <person name="Zeytun A."/>
            <person name="Tapia R."/>
            <person name="Goodwin L."/>
            <person name="Pitluck S."/>
            <person name="Liolios K."/>
            <person name="Pagani I."/>
            <person name="Ivanova N."/>
            <person name="Mavromatis K."/>
            <person name="Mikhailova N."/>
            <person name="Huntemann M."/>
            <person name="Pati A."/>
            <person name="Chen A."/>
            <person name="Palaniappan K."/>
            <person name="Land M."/>
            <person name="Hauser L."/>
            <person name="Brambilla E.M."/>
            <person name="Rohde M."/>
            <person name="Goker M."/>
            <person name="Woyke T."/>
            <person name="Bristow J."/>
            <person name="Eisen J.A."/>
            <person name="Markowitz V."/>
            <person name="Hugenholtz P."/>
            <person name="Kyrpides N.C."/>
            <person name="Klenk H.P."/>
            <person name="Detter J.C."/>
        </authorList>
    </citation>
    <scope>NUCLEOTIDE SEQUENCE [LARGE SCALE GENOMIC DNA]</scope>
    <source>
        <strain evidence="2">ATCC 33096 / DSM 2489 / 6091</strain>
    </source>
</reference>
<accession>F2NU01</accession>
<evidence type="ECO:0008006" key="3">
    <source>
        <dbReference type="Google" id="ProtNLM"/>
    </source>
</evidence>
<gene>
    <name evidence="1" type="ordered locus">Tresu_2471</name>
</gene>
<dbReference type="eggNOG" id="ENOG5031D1F">
    <property type="taxonomic scope" value="Bacteria"/>
</dbReference>
<dbReference type="InterPro" id="IPR025528">
    <property type="entry name" value="BrnA_antitoxin"/>
</dbReference>
<name>F2NU01_TRES6</name>